<evidence type="ECO:0000256" key="9">
    <source>
        <dbReference type="ARBA" id="ARBA00023136"/>
    </source>
</evidence>
<evidence type="ECO:0000313" key="16">
    <source>
        <dbReference type="Proteomes" id="UP000649799"/>
    </source>
</evidence>
<dbReference type="PANTHER" id="PTHR42985:SF32">
    <property type="entry name" value="SODIUM IODIDE SYMPORTER"/>
    <property type="match status" value="1"/>
</dbReference>
<evidence type="ECO:0000256" key="4">
    <source>
        <dbReference type="ARBA" id="ARBA00022475"/>
    </source>
</evidence>
<keyword evidence="4" id="KW-1003">Cell membrane</keyword>
<evidence type="ECO:0000256" key="11">
    <source>
        <dbReference type="ARBA" id="ARBA00023201"/>
    </source>
</evidence>
<feature type="transmembrane region" description="Helical" evidence="14">
    <location>
        <begin position="6"/>
        <end position="26"/>
    </location>
</feature>
<dbReference type="RefSeq" id="WP_166143210.1">
    <property type="nucleotide sequence ID" value="NZ_JAANYN010000001.1"/>
</dbReference>
<evidence type="ECO:0000256" key="5">
    <source>
        <dbReference type="ARBA" id="ARBA00022692"/>
    </source>
</evidence>
<feature type="transmembrane region" description="Helical" evidence="14">
    <location>
        <begin position="119"/>
        <end position="141"/>
    </location>
</feature>
<keyword evidence="3" id="KW-0813">Transport</keyword>
<dbReference type="Pfam" id="PF00474">
    <property type="entry name" value="SSF"/>
    <property type="match status" value="1"/>
</dbReference>
<sequence>MELPIIDLIVFLVYMLAIVLFGASFYYKKRSSTDFITGGGKLPSWAIGMSIFATFVSSISFLALPGNAYLSNWNGFVFSLSIPIAAILAVKFFVPLYRGIKSPSAYYYLETRFGSWARTYASACYLLTQLARMGAIMYLLALPMNVLFGWSIPIIIVVTGISVLIYSIMGGFAAVIWTDAIQGIILISGALVCLVLIFFSMPEGPGQVFTIAAAHDKFSLGSFGWSLSEATFWVILIYGLFINLQNFGVDQNYVQRYLSAKTDKEAVKSTLLGSLLYVPVSLLFFFIGTALFAYYQAMPELLPEAFKGGDQADKVFPYFIVTGLPVGMTGLLIASIFAAGMSTISTSINSSATIILTDHFKKYISPDLKEKAEMKVLVIASLVMGLLSIIVAIAFNGVESALDAWWALSAIFSGGILGLFLLGFIGKNIKRSYAAIGVVLGVLVIGWMSLSPVIFEEGATFRSTFHANLTIVFGTSVIFLVGFLLSAWANRK</sequence>
<proteinExistence type="inferred from homology"/>
<comment type="catalytic activity">
    <reaction evidence="12">
        <text>iodide(out) + 2 Na(+)(out) = iodide(in) + 2 Na(+)(in)</text>
        <dbReference type="Rhea" id="RHEA:71207"/>
        <dbReference type="ChEBI" id="CHEBI:16382"/>
        <dbReference type="ChEBI" id="CHEBI:29101"/>
    </reaction>
</comment>
<keyword evidence="9 14" id="KW-0472">Membrane</keyword>
<keyword evidence="6 14" id="KW-1133">Transmembrane helix</keyword>
<dbReference type="PROSITE" id="PS00456">
    <property type="entry name" value="NA_SOLUT_SYMP_1"/>
    <property type="match status" value="1"/>
</dbReference>
<keyword evidence="8" id="KW-0406">Ion transport</keyword>
<evidence type="ECO:0000256" key="12">
    <source>
        <dbReference type="ARBA" id="ARBA00036099"/>
    </source>
</evidence>
<dbReference type="Proteomes" id="UP000649799">
    <property type="component" value="Unassembled WGS sequence"/>
</dbReference>
<feature type="transmembrane region" description="Helical" evidence="14">
    <location>
        <begin position="315"/>
        <end position="339"/>
    </location>
</feature>
<comment type="caution">
    <text evidence="15">The sequence shown here is derived from an EMBL/GenBank/DDBJ whole genome shotgun (WGS) entry which is preliminary data.</text>
</comment>
<feature type="transmembrane region" description="Helical" evidence="14">
    <location>
        <begin position="46"/>
        <end position="64"/>
    </location>
</feature>
<dbReference type="PROSITE" id="PS50283">
    <property type="entry name" value="NA_SOLUT_SYMP_3"/>
    <property type="match status" value="1"/>
</dbReference>
<dbReference type="CDD" id="cd11495">
    <property type="entry name" value="SLC5sbd_NIS-like_u3"/>
    <property type="match status" value="1"/>
</dbReference>
<reference evidence="15 16" key="1">
    <citation type="submission" date="2020-03" db="EMBL/GenBank/DDBJ databases">
        <title>Cyclobacterium plantarum sp. nov., a marine bacterium isolated from a coastal-marine wetland.</title>
        <authorList>
            <person name="Sanchez-Porro C."/>
            <person name="Ventosa A."/>
            <person name="Amoozegar M."/>
        </authorList>
    </citation>
    <scope>NUCLEOTIDE SEQUENCE [LARGE SCALE GENOMIC DNA]</scope>
    <source>
        <strain evidence="15 16">GBPx2</strain>
    </source>
</reference>
<gene>
    <name evidence="15" type="ORF">G9Q97_03645</name>
</gene>
<evidence type="ECO:0000256" key="14">
    <source>
        <dbReference type="SAM" id="Phobius"/>
    </source>
</evidence>
<evidence type="ECO:0000256" key="8">
    <source>
        <dbReference type="ARBA" id="ARBA00023065"/>
    </source>
</evidence>
<dbReference type="PANTHER" id="PTHR42985">
    <property type="entry name" value="SODIUM-COUPLED MONOCARBOXYLATE TRANSPORTER"/>
    <property type="match status" value="1"/>
</dbReference>
<dbReference type="NCBIfam" id="TIGR00813">
    <property type="entry name" value="sss"/>
    <property type="match status" value="1"/>
</dbReference>
<accession>A0ABX0H286</accession>
<evidence type="ECO:0000256" key="2">
    <source>
        <dbReference type="ARBA" id="ARBA00006434"/>
    </source>
</evidence>
<dbReference type="EMBL" id="JAANYN010000001">
    <property type="protein sequence ID" value="NHE55905.1"/>
    <property type="molecule type" value="Genomic_DNA"/>
</dbReference>
<feature type="transmembrane region" description="Helical" evidence="14">
    <location>
        <begin position="376"/>
        <end position="398"/>
    </location>
</feature>
<comment type="similarity">
    <text evidence="2 13">Belongs to the sodium:solute symporter (SSF) (TC 2.A.21) family.</text>
</comment>
<dbReference type="InterPro" id="IPR018212">
    <property type="entry name" value="Na/solute_symporter_CS"/>
</dbReference>
<feature type="transmembrane region" description="Helical" evidence="14">
    <location>
        <begin position="180"/>
        <end position="199"/>
    </location>
</feature>
<feature type="transmembrane region" description="Helical" evidence="14">
    <location>
        <begin position="270"/>
        <end position="295"/>
    </location>
</feature>
<evidence type="ECO:0000256" key="13">
    <source>
        <dbReference type="RuleBase" id="RU362091"/>
    </source>
</evidence>
<feature type="transmembrane region" description="Helical" evidence="14">
    <location>
        <begin position="404"/>
        <end position="426"/>
    </location>
</feature>
<protein>
    <submittedName>
        <fullName evidence="15">Sodium:solute symporter</fullName>
    </submittedName>
</protein>
<feature type="transmembrane region" description="Helical" evidence="14">
    <location>
        <begin position="76"/>
        <end position="98"/>
    </location>
</feature>
<keyword evidence="16" id="KW-1185">Reference proteome</keyword>
<evidence type="ECO:0000256" key="3">
    <source>
        <dbReference type="ARBA" id="ARBA00022448"/>
    </source>
</evidence>
<keyword evidence="7" id="KW-0915">Sodium</keyword>
<dbReference type="InterPro" id="IPR051163">
    <property type="entry name" value="Sodium:Solute_Symporter_SSF"/>
</dbReference>
<keyword evidence="5 14" id="KW-0812">Transmembrane</keyword>
<keyword evidence="10" id="KW-0325">Glycoprotein</keyword>
<feature type="transmembrane region" description="Helical" evidence="14">
    <location>
        <begin position="467"/>
        <end position="489"/>
    </location>
</feature>
<dbReference type="Gene3D" id="1.20.1730.10">
    <property type="entry name" value="Sodium/glucose cotransporter"/>
    <property type="match status" value="1"/>
</dbReference>
<evidence type="ECO:0000256" key="7">
    <source>
        <dbReference type="ARBA" id="ARBA00023053"/>
    </source>
</evidence>
<name>A0ABX0H286_9BACT</name>
<feature type="transmembrane region" description="Helical" evidence="14">
    <location>
        <begin position="433"/>
        <end position="455"/>
    </location>
</feature>
<dbReference type="InterPro" id="IPR038377">
    <property type="entry name" value="Na/Glc_symporter_sf"/>
</dbReference>
<evidence type="ECO:0000256" key="1">
    <source>
        <dbReference type="ARBA" id="ARBA00004651"/>
    </source>
</evidence>
<keyword evidence="11" id="KW-0739">Sodium transport</keyword>
<feature type="transmembrane region" description="Helical" evidence="14">
    <location>
        <begin position="230"/>
        <end position="249"/>
    </location>
</feature>
<feature type="transmembrane region" description="Helical" evidence="14">
    <location>
        <begin position="147"/>
        <end position="168"/>
    </location>
</feature>
<dbReference type="InterPro" id="IPR001734">
    <property type="entry name" value="Na/solute_symporter"/>
</dbReference>
<evidence type="ECO:0000313" key="15">
    <source>
        <dbReference type="EMBL" id="NHE55905.1"/>
    </source>
</evidence>
<comment type="subcellular location">
    <subcellularLocation>
        <location evidence="1">Cell membrane</location>
        <topology evidence="1">Multi-pass membrane protein</topology>
    </subcellularLocation>
</comment>
<organism evidence="15 16">
    <name type="scientific">Cyclobacterium plantarum</name>
    <dbReference type="NCBI Taxonomy" id="2716263"/>
    <lineage>
        <taxon>Bacteria</taxon>
        <taxon>Pseudomonadati</taxon>
        <taxon>Bacteroidota</taxon>
        <taxon>Cytophagia</taxon>
        <taxon>Cytophagales</taxon>
        <taxon>Cyclobacteriaceae</taxon>
        <taxon>Cyclobacterium</taxon>
    </lineage>
</organism>
<evidence type="ECO:0000256" key="6">
    <source>
        <dbReference type="ARBA" id="ARBA00022989"/>
    </source>
</evidence>
<evidence type="ECO:0000256" key="10">
    <source>
        <dbReference type="ARBA" id="ARBA00023180"/>
    </source>
</evidence>